<keyword evidence="2" id="KW-1185">Reference proteome</keyword>
<proteinExistence type="predicted"/>
<dbReference type="HOGENOM" id="CLU_1607170_0_0_2"/>
<dbReference type="OrthoDB" id="104655at2157"/>
<reference evidence="1 2" key="1">
    <citation type="submission" date="2011-08" db="EMBL/GenBank/DDBJ databases">
        <title>The complete genome of Methanofollis liminatans DSM 4140.</title>
        <authorList>
            <consortium name="US DOE Joint Genome Institute (JGI-PGF)"/>
            <person name="Lucas S."/>
            <person name="Han J."/>
            <person name="Lapidus A."/>
            <person name="Bruce D."/>
            <person name="Goodwin L."/>
            <person name="Pitluck S."/>
            <person name="Peters L."/>
            <person name="Kyrpides N."/>
            <person name="Mavromatis K."/>
            <person name="Ivanova N."/>
            <person name="Mikhailova N."/>
            <person name="Lu M."/>
            <person name="Detter J.C."/>
            <person name="Tapia R."/>
            <person name="Han C."/>
            <person name="Land M."/>
            <person name="Hauser L."/>
            <person name="Markowitz V."/>
            <person name="Cheng J.-F."/>
            <person name="Hugenholtz P."/>
            <person name="Woyke T."/>
            <person name="Wu D."/>
            <person name="Spring S."/>
            <person name="Schuler E."/>
            <person name="Brambilla E."/>
            <person name="Klenk H.-P."/>
            <person name="Eisen J.A."/>
        </authorList>
    </citation>
    <scope>NUCLEOTIDE SEQUENCE [LARGE SCALE GENOMIC DNA]</scope>
    <source>
        <strain evidence="1 2">DSM 4140</strain>
    </source>
</reference>
<sequence length="165" mass="18849">MKNSLKEKIKFFTRILGTEPDTEYMNRVYTQFTLIEFKNGQKTYVFDGAFEGHMLCTADMIGKTKEIVLVMLVLSLERVASEGKSIVPSSKHGDNYFGPILSVNGCIEEIIIQDDPKNAKRWQDAIVDFGVGKILIEIDKKYFHLQLKEGDYIHIIGRVDLRGIE</sequence>
<dbReference type="AlphaFoldDB" id="J1L5X9"/>
<evidence type="ECO:0000313" key="2">
    <source>
        <dbReference type="Proteomes" id="UP000005095"/>
    </source>
</evidence>
<dbReference type="RefSeq" id="WP_004040555.1">
    <property type="nucleotide sequence ID" value="NZ_CM001555.1"/>
</dbReference>
<organism evidence="1 2">
    <name type="scientific">Methanofollis liminatans DSM 4140</name>
    <dbReference type="NCBI Taxonomy" id="28892"/>
    <lineage>
        <taxon>Archaea</taxon>
        <taxon>Methanobacteriati</taxon>
        <taxon>Methanobacteriota</taxon>
        <taxon>Stenosarchaea group</taxon>
        <taxon>Methanomicrobia</taxon>
        <taxon>Methanomicrobiales</taxon>
        <taxon>Methanomicrobiaceae</taxon>
        <taxon>Methanofollis</taxon>
    </lineage>
</organism>
<name>J1L5X9_9EURY</name>
<protein>
    <submittedName>
        <fullName evidence="1">Uncharacterized protein</fullName>
    </submittedName>
</protein>
<dbReference type="EMBL" id="CM001555">
    <property type="protein sequence ID" value="EJG08220.1"/>
    <property type="molecule type" value="Genomic_DNA"/>
</dbReference>
<dbReference type="Proteomes" id="UP000005095">
    <property type="component" value="Chromosome"/>
</dbReference>
<evidence type="ECO:0000313" key="1">
    <source>
        <dbReference type="EMBL" id="EJG08220.1"/>
    </source>
</evidence>
<gene>
    <name evidence="1" type="ORF">Metli_2282</name>
</gene>
<accession>J1L5X9</accession>